<gene>
    <name evidence="1" type="ordered locus">Metme_2468</name>
</gene>
<reference evidence="2" key="3">
    <citation type="submission" date="2011-05" db="EMBL/GenBank/DDBJ databases">
        <title>Complete sequence of Methylomonas methanica MC09.</title>
        <authorList>
            <consortium name="US DOE Joint Genome Institute"/>
            <person name="Lucas S."/>
            <person name="Han J."/>
            <person name="Lapidus A."/>
            <person name="Cheng J.-F."/>
            <person name="Goodwin L."/>
            <person name="Pitluck S."/>
            <person name="Peters L."/>
            <person name="Mikhailova N."/>
            <person name="Teshima H."/>
            <person name="Han C."/>
            <person name="Tapia R."/>
            <person name="Land M."/>
            <person name="Hauser L."/>
            <person name="Kyrpides N."/>
            <person name="Ivanova N."/>
            <person name="Pagani I."/>
            <person name="Stein L."/>
            <person name="Woyke T."/>
        </authorList>
    </citation>
    <scope>NUCLEOTIDE SEQUENCE [LARGE SCALE GENOMIC DNA]</scope>
    <source>
        <strain evidence="2">MC09</strain>
    </source>
</reference>
<sequence length="50" mass="5360">MAKWQMEMVNDERQLGSCAKCPGDLAAISQDSSELDSHLAIIHSAGSGNR</sequence>
<reference evidence="1 2" key="1">
    <citation type="journal article" date="2011" name="J. Bacteriol.">
        <title>Complete Genome Sequence of the Aerobic Marine Methanotroph Methylomonas methanica MC09.</title>
        <authorList>
            <person name="Boden R."/>
            <person name="Cunliffe M."/>
            <person name="Scanlan J."/>
            <person name="Moussard H."/>
            <person name="Kits K.D."/>
            <person name="Klotz M.G."/>
            <person name="Jetten M.S."/>
            <person name="Vuilleumier S."/>
            <person name="Han J."/>
            <person name="Peters L."/>
            <person name="Mikhailova N."/>
            <person name="Teshima H."/>
            <person name="Tapia R."/>
            <person name="Kyrpides N."/>
            <person name="Ivanova N."/>
            <person name="Pagani I."/>
            <person name="Cheng J.F."/>
            <person name="Goodwin L."/>
            <person name="Han C."/>
            <person name="Hauser L."/>
            <person name="Land M.L."/>
            <person name="Lapidus A."/>
            <person name="Lucas S."/>
            <person name="Pitluck S."/>
            <person name="Woyke T."/>
            <person name="Stein L."/>
            <person name="Murrell J.C."/>
        </authorList>
    </citation>
    <scope>NUCLEOTIDE SEQUENCE [LARGE SCALE GENOMIC DNA]</scope>
    <source>
        <strain evidence="1 2">MC09</strain>
    </source>
</reference>
<name>F9ZWL9_METMM</name>
<evidence type="ECO:0000313" key="1">
    <source>
        <dbReference type="EMBL" id="AEG00866.1"/>
    </source>
</evidence>
<dbReference type="HOGENOM" id="CLU_3119666_0_0_6"/>
<accession>F9ZWL9</accession>
<organism evidence="1 2">
    <name type="scientific">Methylomonas methanica (strain DSM 25384 / MC09)</name>
    <dbReference type="NCBI Taxonomy" id="857087"/>
    <lineage>
        <taxon>Bacteria</taxon>
        <taxon>Pseudomonadati</taxon>
        <taxon>Pseudomonadota</taxon>
        <taxon>Gammaproteobacteria</taxon>
        <taxon>Methylococcales</taxon>
        <taxon>Methylococcaceae</taxon>
        <taxon>Methylomonas</taxon>
    </lineage>
</organism>
<evidence type="ECO:0000313" key="2">
    <source>
        <dbReference type="Proteomes" id="UP000008888"/>
    </source>
</evidence>
<proteinExistence type="predicted"/>
<dbReference type="RefSeq" id="WP_013819104.1">
    <property type="nucleotide sequence ID" value="NC_015572.1"/>
</dbReference>
<dbReference type="AlphaFoldDB" id="F9ZWL9"/>
<keyword evidence="2" id="KW-1185">Reference proteome</keyword>
<dbReference type="Proteomes" id="UP000008888">
    <property type="component" value="Chromosome"/>
</dbReference>
<dbReference type="KEGG" id="mmt:Metme_2468"/>
<protein>
    <submittedName>
        <fullName evidence="1">Uncharacterized protein</fullName>
    </submittedName>
</protein>
<dbReference type="EMBL" id="CP002738">
    <property type="protein sequence ID" value="AEG00866.1"/>
    <property type="molecule type" value="Genomic_DNA"/>
</dbReference>
<reference key="2">
    <citation type="submission" date="2011-05" db="EMBL/GenBank/DDBJ databases">
        <title>Complete genome sequence of the aerobic marine methanotroph Methylomonas methanica MC09.</title>
        <authorList>
            <person name="Boden R."/>
            <person name="Cunliffe M."/>
            <person name="Scanlan J."/>
            <person name="Moussard H."/>
            <person name="Kits K.D."/>
            <person name="Klotz M."/>
            <person name="Jetten M."/>
            <person name="Vuilleumier S."/>
            <person name="Han J."/>
            <person name="Peters L."/>
            <person name="Mikhailova N."/>
            <person name="Teshima H."/>
            <person name="Tapia R."/>
            <person name="Kyrpides N."/>
            <person name="Ivanova N."/>
            <person name="Pagani I."/>
            <person name="Cheng J.-F."/>
            <person name="Goodwin L."/>
            <person name="Han C."/>
            <person name="Hauser L."/>
            <person name="Land M."/>
            <person name="Lapidus A."/>
            <person name="Lucas S."/>
            <person name="Pitluck S."/>
            <person name="Woyke T."/>
            <person name="Stein L.Y."/>
            <person name="Murrell C."/>
        </authorList>
    </citation>
    <scope>NUCLEOTIDE SEQUENCE</scope>
    <source>
        <strain>MC09</strain>
    </source>
</reference>